<reference evidence="1 2" key="1">
    <citation type="submission" date="2024-05" db="EMBL/GenBank/DDBJ databases">
        <authorList>
            <person name="De Oliveira J.P."/>
            <person name="Noriler S.A."/>
            <person name="De Oliveira A.G."/>
            <person name="Sipoli D.S."/>
        </authorList>
    </citation>
    <scope>NUCLEOTIDE SEQUENCE [LARGE SCALE GENOMIC DNA]</scope>
    <source>
        <strain evidence="1 2">LABIM186</strain>
    </source>
</reference>
<dbReference type="Proteomes" id="UP001438292">
    <property type="component" value="Unassembled WGS sequence"/>
</dbReference>
<name>A0ABV0H1B8_9NEIS</name>
<keyword evidence="2" id="KW-1185">Reference proteome</keyword>
<evidence type="ECO:0000313" key="2">
    <source>
        <dbReference type="Proteomes" id="UP001438292"/>
    </source>
</evidence>
<gene>
    <name evidence="1" type="ORF">ABH309_03765</name>
</gene>
<dbReference type="Pfam" id="PF01527">
    <property type="entry name" value="HTH_Tnp_1"/>
    <property type="match status" value="1"/>
</dbReference>
<dbReference type="InterPro" id="IPR002514">
    <property type="entry name" value="Transposase_8"/>
</dbReference>
<evidence type="ECO:0000313" key="1">
    <source>
        <dbReference type="EMBL" id="MEO3953562.1"/>
    </source>
</evidence>
<comment type="caution">
    <text evidence="1">The sequence shown here is derived from an EMBL/GenBank/DDBJ whole genome shotgun (WGS) entry which is preliminary data.</text>
</comment>
<proteinExistence type="predicted"/>
<protein>
    <submittedName>
        <fullName evidence="1">Transposase</fullName>
    </submittedName>
</protein>
<dbReference type="PANTHER" id="PTHR33215">
    <property type="entry name" value="PROTEIN DISTAL ANTENNA"/>
    <property type="match status" value="1"/>
</dbReference>
<dbReference type="InterPro" id="IPR051839">
    <property type="entry name" value="RD_transcriptional_regulator"/>
</dbReference>
<dbReference type="EMBL" id="JBDQQU010000003">
    <property type="protein sequence ID" value="MEO3953562.1"/>
    <property type="molecule type" value="Genomic_DNA"/>
</dbReference>
<dbReference type="InterPro" id="IPR009057">
    <property type="entry name" value="Homeodomain-like_sf"/>
</dbReference>
<accession>A0ABV0H1B8</accession>
<organism evidence="1 2">
    <name type="scientific">Chromobacterium piscinae</name>
    <dbReference type="NCBI Taxonomy" id="686831"/>
    <lineage>
        <taxon>Bacteria</taxon>
        <taxon>Pseudomonadati</taxon>
        <taxon>Pseudomonadota</taxon>
        <taxon>Betaproteobacteria</taxon>
        <taxon>Neisseriales</taxon>
        <taxon>Chromobacteriaceae</taxon>
        <taxon>Chromobacterium</taxon>
    </lineage>
</organism>
<dbReference type="PANTHER" id="PTHR33215:SF13">
    <property type="entry name" value="PROTEIN DISTAL ANTENNA"/>
    <property type="match status" value="1"/>
</dbReference>
<dbReference type="SUPFAM" id="SSF46689">
    <property type="entry name" value="Homeodomain-like"/>
    <property type="match status" value="1"/>
</dbReference>
<dbReference type="RefSeq" id="WP_347787645.1">
    <property type="nucleotide sequence ID" value="NZ_JBDQQU010000003.1"/>
</dbReference>
<sequence>MTKTRRTFPEALKREAVEQVLAGTPLRHVAQAFDITESLLGKWKRQLQDAGPDAFPGRGKQTGEAAELKRLRDELARVTMERDVLKKALAIFSQPTNPMDTNLRWIIPTKEQCS</sequence>